<feature type="domain" description="ATP-citrate synthase citrate-binding" evidence="9">
    <location>
        <begin position="244"/>
        <end position="283"/>
    </location>
</feature>
<evidence type="ECO:0000256" key="5">
    <source>
        <dbReference type="ARBA" id="ARBA00022679"/>
    </source>
</evidence>
<dbReference type="Gene3D" id="3.40.50.261">
    <property type="entry name" value="Succinyl-CoA synthetase domains"/>
    <property type="match status" value="1"/>
</dbReference>
<organism evidence="11 12">
    <name type="scientific">Vespula squamosa</name>
    <name type="common">Southern yellow jacket</name>
    <name type="synonym">Wasp</name>
    <dbReference type="NCBI Taxonomy" id="30214"/>
    <lineage>
        <taxon>Eukaryota</taxon>
        <taxon>Metazoa</taxon>
        <taxon>Ecdysozoa</taxon>
        <taxon>Arthropoda</taxon>
        <taxon>Hexapoda</taxon>
        <taxon>Insecta</taxon>
        <taxon>Pterygota</taxon>
        <taxon>Neoptera</taxon>
        <taxon>Endopterygota</taxon>
        <taxon>Hymenoptera</taxon>
        <taxon>Apocrita</taxon>
        <taxon>Aculeata</taxon>
        <taxon>Vespoidea</taxon>
        <taxon>Vespidae</taxon>
        <taxon>Vespinae</taxon>
        <taxon>Vespula</taxon>
    </lineage>
</organism>
<dbReference type="Pfam" id="PF24948">
    <property type="entry name" value="Citrate_synth_N"/>
    <property type="match status" value="1"/>
</dbReference>
<dbReference type="InterPro" id="IPR032263">
    <property type="entry name" value="Citrate-bd"/>
</dbReference>
<evidence type="ECO:0000256" key="1">
    <source>
        <dbReference type="ARBA" id="ARBA00004496"/>
    </source>
</evidence>
<evidence type="ECO:0000313" key="12">
    <source>
        <dbReference type="Proteomes" id="UP001607302"/>
    </source>
</evidence>
<evidence type="ECO:0000256" key="6">
    <source>
        <dbReference type="ARBA" id="ARBA00022741"/>
    </source>
</evidence>
<dbReference type="Gene3D" id="3.30.470.110">
    <property type="match status" value="1"/>
</dbReference>
<accession>A0ABD2C5I9</accession>
<evidence type="ECO:0000256" key="8">
    <source>
        <dbReference type="ARBA" id="ARBA00023098"/>
    </source>
</evidence>
<dbReference type="EC" id="2.3.3.8" evidence="2"/>
<reference evidence="11 12" key="1">
    <citation type="journal article" date="2024" name="Ann. Entomol. Soc. Am.">
        <title>Genomic analyses of the southern and eastern yellowjacket wasps (Hymenoptera: Vespidae) reveal evolutionary signatures of social life.</title>
        <authorList>
            <person name="Catto M.A."/>
            <person name="Caine P.B."/>
            <person name="Orr S.E."/>
            <person name="Hunt B.G."/>
            <person name="Goodisman M.A.D."/>
        </authorList>
    </citation>
    <scope>NUCLEOTIDE SEQUENCE [LARGE SCALE GENOMIC DNA]</scope>
    <source>
        <strain evidence="11">233</strain>
        <tissue evidence="11">Head and thorax</tissue>
    </source>
</reference>
<evidence type="ECO:0000256" key="4">
    <source>
        <dbReference type="ARBA" id="ARBA00022516"/>
    </source>
</evidence>
<dbReference type="AlphaFoldDB" id="A0ABD2C5I9"/>
<feature type="domain" description="ATP-citrate synthase ATP-grasp" evidence="10">
    <location>
        <begin position="2"/>
        <end position="233"/>
    </location>
</feature>
<sequence>MSAKAIREATGKDLINRKFPSGTQAAKLRFATVTEKTNWADLVVDHPWLKTEKLVVKPDQLIKRRGKLGLIKVNADLNTVKKWIDERMNKEQQVGKAMGKLKTFIIEPFVPHKPEEEYYMCIYSHRKADSILFHHEGGVDIGDVDSKALKLDIPVDSELPDRATLINELLVNVTDEKQETVATFIEALYKFYVNLYFTYLEINPLVVTNNGIYILDLAAKLDTAADFICKPDWGEIDYPPPFGRDAYPEEAYIADLDAKSGASLKLTILNPSGRIWTMVAGGGQ</sequence>
<comment type="subcellular location">
    <subcellularLocation>
        <location evidence="1">Cytoplasm</location>
    </subcellularLocation>
</comment>
<dbReference type="Pfam" id="PF16114">
    <property type="entry name" value="Citrate_bind"/>
    <property type="match status" value="1"/>
</dbReference>
<keyword evidence="6" id="KW-0547">Nucleotide-binding</keyword>
<dbReference type="EMBL" id="JAUDFV010000020">
    <property type="protein sequence ID" value="KAL2740312.1"/>
    <property type="molecule type" value="Genomic_DNA"/>
</dbReference>
<dbReference type="SUPFAM" id="SSF56059">
    <property type="entry name" value="Glutathione synthetase ATP-binding domain-like"/>
    <property type="match status" value="1"/>
</dbReference>
<keyword evidence="3" id="KW-0963">Cytoplasm</keyword>
<dbReference type="GO" id="GO:0005737">
    <property type="term" value="C:cytoplasm"/>
    <property type="evidence" value="ECO:0007669"/>
    <property type="project" value="UniProtKB-SubCell"/>
</dbReference>
<keyword evidence="4" id="KW-0444">Lipid biosynthesis</keyword>
<dbReference type="GO" id="GO:0005524">
    <property type="term" value="F:ATP binding"/>
    <property type="evidence" value="ECO:0007669"/>
    <property type="project" value="UniProtKB-KW"/>
</dbReference>
<dbReference type="InterPro" id="IPR056749">
    <property type="entry name" value="Citrate_synth_N"/>
</dbReference>
<evidence type="ECO:0000256" key="3">
    <source>
        <dbReference type="ARBA" id="ARBA00022490"/>
    </source>
</evidence>
<keyword evidence="5" id="KW-0808">Transferase</keyword>
<proteinExistence type="predicted"/>
<evidence type="ECO:0000256" key="7">
    <source>
        <dbReference type="ARBA" id="ARBA00022840"/>
    </source>
</evidence>
<dbReference type="FunFam" id="3.30.470.110:FF:000003">
    <property type="entry name" value="ATP-citrate synthase subunit 2"/>
    <property type="match status" value="1"/>
</dbReference>
<name>A0ABD2C5I9_VESSQ</name>
<evidence type="ECO:0000256" key="2">
    <source>
        <dbReference type="ARBA" id="ARBA00012639"/>
    </source>
</evidence>
<keyword evidence="7" id="KW-0067">ATP-binding</keyword>
<dbReference type="Proteomes" id="UP001607302">
    <property type="component" value="Unassembled WGS sequence"/>
</dbReference>
<protein>
    <recommendedName>
        <fullName evidence="2">ATP citrate synthase</fullName>
        <ecNumber evidence="2">2.3.3.8</ecNumber>
    </recommendedName>
</protein>
<evidence type="ECO:0000259" key="9">
    <source>
        <dbReference type="Pfam" id="PF16114"/>
    </source>
</evidence>
<dbReference type="InterPro" id="IPR016102">
    <property type="entry name" value="Succinyl-CoA_synth-like"/>
</dbReference>
<keyword evidence="12" id="KW-1185">Reference proteome</keyword>
<comment type="caution">
    <text evidence="11">The sequence shown here is derived from an EMBL/GenBank/DDBJ whole genome shotgun (WGS) entry which is preliminary data.</text>
</comment>
<evidence type="ECO:0000313" key="11">
    <source>
        <dbReference type="EMBL" id="KAL2740312.1"/>
    </source>
</evidence>
<dbReference type="GO" id="GO:0003878">
    <property type="term" value="F:ATP citrate synthase activity"/>
    <property type="evidence" value="ECO:0007669"/>
    <property type="project" value="UniProtKB-EC"/>
</dbReference>
<keyword evidence="8" id="KW-0443">Lipid metabolism</keyword>
<gene>
    <name evidence="11" type="ORF">V1478_000453</name>
</gene>
<dbReference type="GO" id="GO:0006629">
    <property type="term" value="P:lipid metabolic process"/>
    <property type="evidence" value="ECO:0007669"/>
    <property type="project" value="UniProtKB-KW"/>
</dbReference>
<evidence type="ECO:0000259" key="10">
    <source>
        <dbReference type="Pfam" id="PF24948"/>
    </source>
</evidence>